<dbReference type="AlphaFoldDB" id="A0A2M7G0C0"/>
<dbReference type="InterPro" id="IPR007076">
    <property type="entry name" value="TfoX_N"/>
</dbReference>
<dbReference type="GO" id="GO:0008168">
    <property type="term" value="F:methyltransferase activity"/>
    <property type="evidence" value="ECO:0007669"/>
    <property type="project" value="UniProtKB-KW"/>
</dbReference>
<organism evidence="2 3">
    <name type="scientific">bacterium (Candidatus Blackallbacteria) CG17_big_fil_post_rev_8_21_14_2_50_48_46</name>
    <dbReference type="NCBI Taxonomy" id="2014261"/>
    <lineage>
        <taxon>Bacteria</taxon>
        <taxon>Candidatus Blackallbacteria</taxon>
    </lineage>
</organism>
<feature type="domain" description="TfoX N-terminal" evidence="1">
    <location>
        <begin position="14"/>
        <end position="102"/>
    </location>
</feature>
<dbReference type="Gene3D" id="3.30.1460.30">
    <property type="entry name" value="YgaC/TfoX-N like chaperone"/>
    <property type="match status" value="1"/>
</dbReference>
<dbReference type="SUPFAM" id="SSF159894">
    <property type="entry name" value="YgaC/TfoX-N like"/>
    <property type="match status" value="1"/>
</dbReference>
<evidence type="ECO:0000259" key="1">
    <source>
        <dbReference type="Pfam" id="PF04993"/>
    </source>
</evidence>
<dbReference type="GO" id="GO:0032259">
    <property type="term" value="P:methylation"/>
    <property type="evidence" value="ECO:0007669"/>
    <property type="project" value="UniProtKB-KW"/>
</dbReference>
<dbReference type="Proteomes" id="UP000231019">
    <property type="component" value="Unassembled WGS sequence"/>
</dbReference>
<name>A0A2M7G0C0_9BACT</name>
<protein>
    <submittedName>
        <fullName evidence="2">RNA methyltransferase</fullName>
    </submittedName>
</protein>
<comment type="caution">
    <text evidence="2">The sequence shown here is derived from an EMBL/GenBank/DDBJ whole genome shotgun (WGS) entry which is preliminary data.</text>
</comment>
<evidence type="ECO:0000313" key="2">
    <source>
        <dbReference type="EMBL" id="PIW15168.1"/>
    </source>
</evidence>
<proteinExistence type="predicted"/>
<keyword evidence="2" id="KW-0489">Methyltransferase</keyword>
<sequence>MAFDPGLAERLRTLFQDLPETQEKKMFGGLCFLVSKHMCCGIVGEKLMARVGPEQYEACLKKAHVLPMDFTGKPMKGMVYILPEGFAEDQTLSEWVEICLQFVHSLPPK</sequence>
<dbReference type="Pfam" id="PF04993">
    <property type="entry name" value="TfoX_N"/>
    <property type="match status" value="1"/>
</dbReference>
<dbReference type="EMBL" id="PFFQ01000053">
    <property type="protein sequence ID" value="PIW15168.1"/>
    <property type="molecule type" value="Genomic_DNA"/>
</dbReference>
<evidence type="ECO:0000313" key="3">
    <source>
        <dbReference type="Proteomes" id="UP000231019"/>
    </source>
</evidence>
<accession>A0A2M7G0C0</accession>
<reference evidence="2 3" key="1">
    <citation type="submission" date="2017-09" db="EMBL/GenBank/DDBJ databases">
        <title>Depth-based differentiation of microbial function through sediment-hosted aquifers and enrichment of novel symbionts in the deep terrestrial subsurface.</title>
        <authorList>
            <person name="Probst A.J."/>
            <person name="Ladd B."/>
            <person name="Jarett J.K."/>
            <person name="Geller-Mcgrath D.E."/>
            <person name="Sieber C.M."/>
            <person name="Emerson J.B."/>
            <person name="Anantharaman K."/>
            <person name="Thomas B.C."/>
            <person name="Malmstrom R."/>
            <person name="Stieglmeier M."/>
            <person name="Klingl A."/>
            <person name="Woyke T."/>
            <person name="Ryan C.M."/>
            <person name="Banfield J.F."/>
        </authorList>
    </citation>
    <scope>NUCLEOTIDE SEQUENCE [LARGE SCALE GENOMIC DNA]</scope>
    <source>
        <strain evidence="2">CG17_big_fil_post_rev_8_21_14_2_50_48_46</strain>
    </source>
</reference>
<gene>
    <name evidence="2" type="ORF">COW36_17235</name>
</gene>
<keyword evidence="2" id="KW-0808">Transferase</keyword>